<gene>
    <name evidence="3" type="primary">tadA</name>
    <name evidence="3" type="ORF">MQH31_18385</name>
</gene>
<comment type="caution">
    <text evidence="3">The sequence shown here is derived from an EMBL/GenBank/DDBJ whole genome shotgun (WGS) entry which is preliminary data.</text>
</comment>
<name>A0AA41QZN7_9MICO</name>
<dbReference type="Gene3D" id="3.40.50.300">
    <property type="entry name" value="P-loop containing nucleotide triphosphate hydrolases"/>
    <property type="match status" value="1"/>
</dbReference>
<accession>A0AA41QZN7</accession>
<dbReference type="AlphaFoldDB" id="A0AA41QZN7"/>
<sequence>MSNALSTISEMLDQYGDFKSSDIQLTSNRGAYYVKDKATRKIKNFPFKGDELIQSLIDNVIVGGMAKINEHGQADASFDQGGSYRGRLTIRKELGGLSGTMRIISRDIPTTKQLGLPSPVVNLIGRPSGLVLLVGQTGSGKSTTIAALNNLVNMTQETSIYTLEAPIEYVYPEGKSLVVQREIGVHVGSFAEGVENAKRSHPRIIVVGEILNTATARSALLAASSGHLVVSTMHAGTAAEAVDSFVSMFTPEEQGLVRTQLAQSLLGIVAQNLIAKPGGGMALAQEIAFNTPTFAELLRGSGNRSNDTKYIQQLLLSTAGKADGMISMEEALATLVRKEEITLESGYSTARDRHAFEEKLTLVGVRVPSAA</sequence>
<dbReference type="InterPro" id="IPR050921">
    <property type="entry name" value="T4SS_GSP_E_ATPase"/>
</dbReference>
<evidence type="ECO:0000259" key="2">
    <source>
        <dbReference type="Pfam" id="PF00437"/>
    </source>
</evidence>
<proteinExistence type="inferred from homology"/>
<dbReference type="PANTHER" id="PTHR30486:SF6">
    <property type="entry name" value="TYPE IV PILUS RETRACTATION ATPASE PILT"/>
    <property type="match status" value="1"/>
</dbReference>
<keyword evidence="4" id="KW-1185">Reference proteome</keyword>
<comment type="similarity">
    <text evidence="1">Belongs to the GSP E family.</text>
</comment>
<evidence type="ECO:0000256" key="1">
    <source>
        <dbReference type="ARBA" id="ARBA00006611"/>
    </source>
</evidence>
<dbReference type="InterPro" id="IPR027417">
    <property type="entry name" value="P-loop_NTPase"/>
</dbReference>
<dbReference type="Proteomes" id="UP001165341">
    <property type="component" value="Unassembled WGS sequence"/>
</dbReference>
<dbReference type="GO" id="GO:0016887">
    <property type="term" value="F:ATP hydrolysis activity"/>
    <property type="evidence" value="ECO:0007669"/>
    <property type="project" value="InterPro"/>
</dbReference>
<dbReference type="PANTHER" id="PTHR30486">
    <property type="entry name" value="TWITCHING MOTILITY PROTEIN PILT"/>
    <property type="match status" value="1"/>
</dbReference>
<dbReference type="EMBL" id="JALGAR010000006">
    <property type="protein sequence ID" value="MCI4659779.1"/>
    <property type="molecule type" value="Genomic_DNA"/>
</dbReference>
<dbReference type="Pfam" id="PF00437">
    <property type="entry name" value="T2SSE"/>
    <property type="match status" value="1"/>
</dbReference>
<dbReference type="InterPro" id="IPR001482">
    <property type="entry name" value="T2SS/T4SS_dom"/>
</dbReference>
<organism evidence="3 4">
    <name type="scientific">Cryobacterium zhongshanensis</name>
    <dbReference type="NCBI Taxonomy" id="2928153"/>
    <lineage>
        <taxon>Bacteria</taxon>
        <taxon>Bacillati</taxon>
        <taxon>Actinomycetota</taxon>
        <taxon>Actinomycetes</taxon>
        <taxon>Micrococcales</taxon>
        <taxon>Microbacteriaceae</taxon>
        <taxon>Cryobacterium</taxon>
    </lineage>
</organism>
<evidence type="ECO:0000313" key="3">
    <source>
        <dbReference type="EMBL" id="MCI4659779.1"/>
    </source>
</evidence>
<evidence type="ECO:0000313" key="4">
    <source>
        <dbReference type="Proteomes" id="UP001165341"/>
    </source>
</evidence>
<protein>
    <submittedName>
        <fullName evidence="3">Flp pilus assembly complex ATPase component TadA</fullName>
    </submittedName>
</protein>
<dbReference type="Gene3D" id="3.30.450.90">
    <property type="match status" value="1"/>
</dbReference>
<dbReference type="SUPFAM" id="SSF52540">
    <property type="entry name" value="P-loop containing nucleoside triphosphate hydrolases"/>
    <property type="match status" value="1"/>
</dbReference>
<reference evidence="3" key="1">
    <citation type="submission" date="2022-03" db="EMBL/GenBank/DDBJ databases">
        <title>Cryobacterium sp. nov. strain ZS14-85, isolated from Antarctic soil.</title>
        <authorList>
            <person name="Li J."/>
            <person name="Niu G."/>
        </authorList>
    </citation>
    <scope>NUCLEOTIDE SEQUENCE</scope>
    <source>
        <strain evidence="3">ZS14-85</strain>
    </source>
</reference>
<feature type="domain" description="Bacterial type II secretion system protein E" evidence="2">
    <location>
        <begin position="121"/>
        <end position="276"/>
    </location>
</feature>
<dbReference type="RefSeq" id="WP_243013270.1">
    <property type="nucleotide sequence ID" value="NZ_JALGAR010000006.1"/>
</dbReference>